<evidence type="ECO:0000259" key="1">
    <source>
        <dbReference type="Pfam" id="PF07727"/>
    </source>
</evidence>
<dbReference type="EMBL" id="JAIWQS010000004">
    <property type="protein sequence ID" value="KAJ8767375.1"/>
    <property type="molecule type" value="Genomic_DNA"/>
</dbReference>
<dbReference type="Proteomes" id="UP001159364">
    <property type="component" value="Linkage Group LG04"/>
</dbReference>
<comment type="caution">
    <text evidence="2">The sequence shown here is derived from an EMBL/GenBank/DDBJ whole genome shotgun (WGS) entry which is preliminary data.</text>
</comment>
<reference evidence="2 3" key="1">
    <citation type="submission" date="2021-09" db="EMBL/GenBank/DDBJ databases">
        <title>Genomic insights and catalytic innovation underlie evolution of tropane alkaloids biosynthesis.</title>
        <authorList>
            <person name="Wang Y.-J."/>
            <person name="Tian T."/>
            <person name="Huang J.-P."/>
            <person name="Huang S.-X."/>
        </authorList>
    </citation>
    <scope>NUCLEOTIDE SEQUENCE [LARGE SCALE GENOMIC DNA]</scope>
    <source>
        <strain evidence="2">KIB-2018</strain>
        <tissue evidence="2">Leaf</tissue>
    </source>
</reference>
<protein>
    <recommendedName>
        <fullName evidence="1">Reverse transcriptase Ty1/copia-type domain-containing protein</fullName>
    </recommendedName>
</protein>
<dbReference type="InterPro" id="IPR013103">
    <property type="entry name" value="RVT_2"/>
</dbReference>
<dbReference type="InterPro" id="IPR043502">
    <property type="entry name" value="DNA/RNA_pol_sf"/>
</dbReference>
<name>A0AAV8TMB5_9ROSI</name>
<feature type="domain" description="Reverse transcriptase Ty1/copia-type" evidence="1">
    <location>
        <begin position="11"/>
        <end position="105"/>
    </location>
</feature>
<keyword evidence="3" id="KW-1185">Reference proteome</keyword>
<gene>
    <name evidence="2" type="ORF">K2173_017419</name>
</gene>
<sequence length="105" mass="12006">MEDELTTLDHNHIWDLTALPKGKKAIGSKWVYKVKLKPDGTVDRYKARLVAKGYNQIEGVDYNECFSPVAKMVTVRIFIAITAVKGWPLHQLDINNAFFHGYINE</sequence>
<evidence type="ECO:0000313" key="2">
    <source>
        <dbReference type="EMBL" id="KAJ8767375.1"/>
    </source>
</evidence>
<dbReference type="SUPFAM" id="SSF56672">
    <property type="entry name" value="DNA/RNA polymerases"/>
    <property type="match status" value="1"/>
</dbReference>
<organism evidence="2 3">
    <name type="scientific">Erythroxylum novogranatense</name>
    <dbReference type="NCBI Taxonomy" id="1862640"/>
    <lineage>
        <taxon>Eukaryota</taxon>
        <taxon>Viridiplantae</taxon>
        <taxon>Streptophyta</taxon>
        <taxon>Embryophyta</taxon>
        <taxon>Tracheophyta</taxon>
        <taxon>Spermatophyta</taxon>
        <taxon>Magnoliopsida</taxon>
        <taxon>eudicotyledons</taxon>
        <taxon>Gunneridae</taxon>
        <taxon>Pentapetalae</taxon>
        <taxon>rosids</taxon>
        <taxon>fabids</taxon>
        <taxon>Malpighiales</taxon>
        <taxon>Erythroxylaceae</taxon>
        <taxon>Erythroxylum</taxon>
    </lineage>
</organism>
<dbReference type="AlphaFoldDB" id="A0AAV8TMB5"/>
<proteinExistence type="predicted"/>
<accession>A0AAV8TMB5</accession>
<evidence type="ECO:0000313" key="3">
    <source>
        <dbReference type="Proteomes" id="UP001159364"/>
    </source>
</evidence>
<dbReference type="Pfam" id="PF07727">
    <property type="entry name" value="RVT_2"/>
    <property type="match status" value="1"/>
</dbReference>